<dbReference type="EMBL" id="NMUH01002223">
    <property type="protein sequence ID" value="MQL98674.1"/>
    <property type="molecule type" value="Genomic_DNA"/>
</dbReference>
<evidence type="ECO:0000256" key="3">
    <source>
        <dbReference type="ARBA" id="ARBA00023163"/>
    </source>
</evidence>
<reference evidence="6" key="1">
    <citation type="submission" date="2017-07" db="EMBL/GenBank/DDBJ databases">
        <title>Taro Niue Genome Assembly and Annotation.</title>
        <authorList>
            <person name="Atibalentja N."/>
            <person name="Keating K."/>
            <person name="Fields C.J."/>
        </authorList>
    </citation>
    <scope>NUCLEOTIDE SEQUENCE</scope>
    <source>
        <strain evidence="6">Niue_2</strain>
        <tissue evidence="6">Leaf</tissue>
    </source>
</reference>
<organism evidence="6 7">
    <name type="scientific">Colocasia esculenta</name>
    <name type="common">Wild taro</name>
    <name type="synonym">Arum esculentum</name>
    <dbReference type="NCBI Taxonomy" id="4460"/>
    <lineage>
        <taxon>Eukaryota</taxon>
        <taxon>Viridiplantae</taxon>
        <taxon>Streptophyta</taxon>
        <taxon>Embryophyta</taxon>
        <taxon>Tracheophyta</taxon>
        <taxon>Spermatophyta</taxon>
        <taxon>Magnoliopsida</taxon>
        <taxon>Liliopsida</taxon>
        <taxon>Araceae</taxon>
        <taxon>Aroideae</taxon>
        <taxon>Colocasieae</taxon>
        <taxon>Colocasia</taxon>
    </lineage>
</organism>
<feature type="compositionally biased region" description="Basic and acidic residues" evidence="5">
    <location>
        <begin position="28"/>
        <end position="41"/>
    </location>
</feature>
<dbReference type="NCBIfam" id="TIGR01557">
    <property type="entry name" value="myb_SHAQKYF"/>
    <property type="match status" value="1"/>
</dbReference>
<name>A0A843W0R7_COLES</name>
<evidence type="ECO:0000256" key="5">
    <source>
        <dbReference type="SAM" id="MobiDB-lite"/>
    </source>
</evidence>
<evidence type="ECO:0000256" key="2">
    <source>
        <dbReference type="ARBA" id="ARBA00023015"/>
    </source>
</evidence>
<feature type="region of interest" description="Disordered" evidence="5">
    <location>
        <begin position="139"/>
        <end position="168"/>
    </location>
</feature>
<keyword evidence="2" id="KW-0805">Transcription regulation</keyword>
<keyword evidence="7" id="KW-1185">Reference proteome</keyword>
<dbReference type="Proteomes" id="UP000652761">
    <property type="component" value="Unassembled WGS sequence"/>
</dbReference>
<evidence type="ECO:0000256" key="1">
    <source>
        <dbReference type="ARBA" id="ARBA00004123"/>
    </source>
</evidence>
<dbReference type="GO" id="GO:0005634">
    <property type="term" value="C:nucleus"/>
    <property type="evidence" value="ECO:0007669"/>
    <property type="project" value="UniProtKB-SubCell"/>
</dbReference>
<dbReference type="InterPro" id="IPR044847">
    <property type="entry name" value="KAN_fam"/>
</dbReference>
<dbReference type="AlphaFoldDB" id="A0A843W0R7"/>
<dbReference type="PANTHER" id="PTHR31496:SF3">
    <property type="entry name" value="TRANSCRIPTION REPRESSOR KAN1"/>
    <property type="match status" value="1"/>
</dbReference>
<evidence type="ECO:0000313" key="6">
    <source>
        <dbReference type="EMBL" id="MQL98674.1"/>
    </source>
</evidence>
<dbReference type="InterPro" id="IPR006447">
    <property type="entry name" value="Myb_dom_plants"/>
</dbReference>
<feature type="compositionally biased region" description="Low complexity" evidence="5">
    <location>
        <begin position="1"/>
        <end position="27"/>
    </location>
</feature>
<protein>
    <submittedName>
        <fullName evidence="6">Uncharacterized protein</fullName>
    </submittedName>
</protein>
<feature type="region of interest" description="Disordered" evidence="5">
    <location>
        <begin position="1"/>
        <end position="104"/>
    </location>
</feature>
<evidence type="ECO:0000256" key="4">
    <source>
        <dbReference type="ARBA" id="ARBA00023242"/>
    </source>
</evidence>
<comment type="caution">
    <text evidence="6">The sequence shown here is derived from an EMBL/GenBank/DDBJ whole genome shotgun (WGS) entry which is preliminary data.</text>
</comment>
<comment type="subcellular location">
    <subcellularLocation>
        <location evidence="1">Nucleus</location>
    </subcellularLocation>
</comment>
<dbReference type="GO" id="GO:0006355">
    <property type="term" value="P:regulation of DNA-templated transcription"/>
    <property type="evidence" value="ECO:0007669"/>
    <property type="project" value="InterPro"/>
</dbReference>
<proteinExistence type="predicted"/>
<keyword evidence="4" id="KW-0539">Nucleus</keyword>
<dbReference type="PANTHER" id="PTHR31496">
    <property type="entry name" value="TRANSCRIPTION FACTOR KAN2-RELATED"/>
    <property type="match status" value="1"/>
</dbReference>
<dbReference type="GO" id="GO:0000976">
    <property type="term" value="F:transcription cis-regulatory region binding"/>
    <property type="evidence" value="ECO:0007669"/>
    <property type="project" value="InterPro"/>
</dbReference>
<accession>A0A843W0R7</accession>
<dbReference type="GO" id="GO:0010158">
    <property type="term" value="P:abaxial cell fate specification"/>
    <property type="evidence" value="ECO:0007669"/>
    <property type="project" value="InterPro"/>
</dbReference>
<evidence type="ECO:0000313" key="7">
    <source>
        <dbReference type="Proteomes" id="UP000652761"/>
    </source>
</evidence>
<keyword evidence="3" id="KW-0804">Transcription</keyword>
<dbReference type="Gene3D" id="1.10.10.60">
    <property type="entry name" value="Homeodomain-like"/>
    <property type="match status" value="1"/>
</dbReference>
<sequence length="377" mass="40626">MDNSSTPSTDLTLQTSPPPSTSASSVDSDLRLDLWRGDGPSHRNTQSAASVGHTELSLAHPSAAAATQALQQPWSLPAVAQPPTTLGPHQRHQRSPLPEPPSGWLKPIKGVPVYHNGRFPLVSVDPRMGFHHQLLPCPPRSTSNSSTLCSSSSSFSSASAPRPPSSSSLCPNLDLARSALHPAPWAAGPMAAWAAPTMMMGKPLHHHHHHPQHLGAVGAFDGSHAIIRSRFIPKLPPKRSMRAPRMRWTSALHARFVHAVELLGGHESTPLPHLHLSLSLSDMLICQRWRLGFFLVSMLFVAAIDQVLKVSSPFVAVICRVGATPKSVLELMDVKDLTLAHVKSHLQSPSHDAGCFPLVLSPLSLCAHWPMDAVMSK</sequence>
<gene>
    <name evidence="6" type="ORF">Taro_031387</name>
</gene>
<feature type="compositionally biased region" description="Low complexity" evidence="5">
    <location>
        <begin position="140"/>
        <end position="168"/>
    </location>
</feature>